<evidence type="ECO:0000259" key="6">
    <source>
        <dbReference type="PROSITE" id="PS50104"/>
    </source>
</evidence>
<dbReference type="GeneID" id="115728328"/>
<evidence type="ECO:0000256" key="1">
    <source>
        <dbReference type="ARBA" id="ARBA00022614"/>
    </source>
</evidence>
<dbReference type="SMART" id="SM00255">
    <property type="entry name" value="TIR"/>
    <property type="match status" value="1"/>
</dbReference>
<dbReference type="SUPFAM" id="SSF52200">
    <property type="entry name" value="Toll/Interleukin receptor TIR domain"/>
    <property type="match status" value="1"/>
</dbReference>
<feature type="transmembrane region" description="Helical" evidence="5">
    <location>
        <begin position="6"/>
        <end position="27"/>
    </location>
</feature>
<dbReference type="RefSeq" id="XP_030514540.2">
    <property type="nucleotide sequence ID" value="XM_030658680.2"/>
</dbReference>
<dbReference type="InterPro" id="IPR027417">
    <property type="entry name" value="P-loop_NTPase"/>
</dbReference>
<dbReference type="Gene3D" id="1.10.8.430">
    <property type="entry name" value="Helical domain of apoptotic protease-activating factors"/>
    <property type="match status" value="1"/>
</dbReference>
<dbReference type="PROSITE" id="PS50104">
    <property type="entry name" value="TIR"/>
    <property type="match status" value="1"/>
</dbReference>
<evidence type="ECO:0000256" key="3">
    <source>
        <dbReference type="ARBA" id="ARBA00022821"/>
    </source>
</evidence>
<gene>
    <name evidence="8" type="primary">LOC115728328</name>
</gene>
<dbReference type="InterPro" id="IPR044974">
    <property type="entry name" value="Disease_R_plants"/>
</dbReference>
<dbReference type="GO" id="GO:0007165">
    <property type="term" value="P:signal transduction"/>
    <property type="evidence" value="ECO:0007669"/>
    <property type="project" value="InterPro"/>
</dbReference>
<dbReference type="InterPro" id="IPR058192">
    <property type="entry name" value="WHD_ROQ1-like"/>
</dbReference>
<sequence>MHRPIFGHSFAVLVAPILLSVLAFYFLSKKKNNAARNAADADNGAPGSLTAPTDTDFGGSSSSPTGNCYEVFLSFKGSDTRKGFTDHLYHGLVDAGVDTFRDDDELCQGQDIRPVLMEAITNSKVLIPIFSESYGTSSWCLDELVQIMERKNNNGQIVLPIFYKVKPSDVGHQRGSFGDAFLKREKRLLKRGFDPTTLENWKKALLEVSTLSGYEADGYEADLVKSIVRKVLSELKKKFELDISENSVGIDRHVKEIMEFVDTKKSHATLFVGIHGMGGIGKTTLAKAIYNKLSNQFEHRSFIADIRESWKRNGAHYLRNQLIYDILKHENKVHNEDKGTTYISCKFKCKKVLLLLDDVDDVIRLKRLAGNRDWFSSGSMVIITTRNERILEEFGVDYPYDHKEMDNDQSMILFSKHAFRRDSPPREFEDLAHKVVSITKGLPLSLEVLGSLLCGQKLAFWRATIDKLKEVPPKEVREKLRISYEVLEYEQKQIFLDIACFFVGTDSRTASYMWDACQFFPGAGIEVLRFMSLIKIGDDHQLRMHDQLKDLGKEIVREENRREPRNRSRLWDYKEVKKVLKKNKGTGKIEAIDRTEGSSEGSGETAKRDGDIYTEEQFKNLTSLRFLHVKGAHLTGDFKDSMEGLRWLRWRECPMNFEVNNFPAEELAVLEMP</sequence>
<dbReference type="InterPro" id="IPR000157">
    <property type="entry name" value="TIR_dom"/>
</dbReference>
<keyword evidence="7" id="KW-1185">Reference proteome</keyword>
<evidence type="ECO:0000313" key="7">
    <source>
        <dbReference type="Proteomes" id="UP000827889"/>
    </source>
</evidence>
<dbReference type="Pfam" id="PF23282">
    <property type="entry name" value="WHD_ROQ1"/>
    <property type="match status" value="1"/>
</dbReference>
<dbReference type="InterPro" id="IPR035897">
    <property type="entry name" value="Toll_tir_struct_dom_sf"/>
</dbReference>
<dbReference type="InterPro" id="IPR002182">
    <property type="entry name" value="NB-ARC"/>
</dbReference>
<keyword evidence="3" id="KW-0611">Plant defense</keyword>
<dbReference type="SUPFAM" id="SSF46785">
    <property type="entry name" value="Winged helix' DNA-binding domain"/>
    <property type="match status" value="1"/>
</dbReference>
<feature type="compositionally biased region" description="Polar residues" evidence="4">
    <location>
        <begin position="50"/>
        <end position="63"/>
    </location>
</feature>
<reference evidence="8" key="1">
    <citation type="submission" date="2025-08" db="UniProtKB">
        <authorList>
            <consortium name="RefSeq"/>
        </authorList>
    </citation>
    <scope>IDENTIFICATION</scope>
    <source>
        <tissue evidence="8">Leaf</tissue>
    </source>
</reference>
<protein>
    <submittedName>
        <fullName evidence="8">Disease resistance protein L6-like</fullName>
    </submittedName>
</protein>
<organism evidence="7 8">
    <name type="scientific">Rhodamnia argentea</name>
    <dbReference type="NCBI Taxonomy" id="178133"/>
    <lineage>
        <taxon>Eukaryota</taxon>
        <taxon>Viridiplantae</taxon>
        <taxon>Streptophyta</taxon>
        <taxon>Embryophyta</taxon>
        <taxon>Tracheophyta</taxon>
        <taxon>Spermatophyta</taxon>
        <taxon>Magnoliopsida</taxon>
        <taxon>eudicotyledons</taxon>
        <taxon>Gunneridae</taxon>
        <taxon>Pentapetalae</taxon>
        <taxon>rosids</taxon>
        <taxon>malvids</taxon>
        <taxon>Myrtales</taxon>
        <taxon>Myrtaceae</taxon>
        <taxon>Myrtoideae</taxon>
        <taxon>Myrteae</taxon>
        <taxon>Australasian group</taxon>
        <taxon>Rhodamnia</taxon>
    </lineage>
</organism>
<dbReference type="Gene3D" id="3.40.50.10140">
    <property type="entry name" value="Toll/interleukin-1 receptor homology (TIR) domain"/>
    <property type="match status" value="1"/>
</dbReference>
<dbReference type="Gene3D" id="3.40.50.300">
    <property type="entry name" value="P-loop containing nucleotide triphosphate hydrolases"/>
    <property type="match status" value="1"/>
</dbReference>
<dbReference type="Pfam" id="PF00931">
    <property type="entry name" value="NB-ARC"/>
    <property type="match status" value="1"/>
</dbReference>
<evidence type="ECO:0000256" key="4">
    <source>
        <dbReference type="SAM" id="MobiDB-lite"/>
    </source>
</evidence>
<dbReference type="PRINTS" id="PR00364">
    <property type="entry name" value="DISEASERSIST"/>
</dbReference>
<feature type="domain" description="TIR" evidence="6">
    <location>
        <begin position="67"/>
        <end position="235"/>
    </location>
</feature>
<dbReference type="PANTHER" id="PTHR11017">
    <property type="entry name" value="LEUCINE-RICH REPEAT-CONTAINING PROTEIN"/>
    <property type="match status" value="1"/>
</dbReference>
<evidence type="ECO:0000256" key="5">
    <source>
        <dbReference type="SAM" id="Phobius"/>
    </source>
</evidence>
<dbReference type="InterPro" id="IPR042197">
    <property type="entry name" value="Apaf_helical"/>
</dbReference>
<dbReference type="Proteomes" id="UP000827889">
    <property type="component" value="Chromosome 3"/>
</dbReference>
<evidence type="ECO:0000313" key="8">
    <source>
        <dbReference type="RefSeq" id="XP_030514540.2"/>
    </source>
</evidence>
<keyword evidence="5" id="KW-0812">Transmembrane</keyword>
<dbReference type="SUPFAM" id="SSF52540">
    <property type="entry name" value="P-loop containing nucleoside triphosphate hydrolases"/>
    <property type="match status" value="1"/>
</dbReference>
<keyword evidence="2" id="KW-0677">Repeat</keyword>
<accession>A0A8B8MWR5</accession>
<proteinExistence type="predicted"/>
<dbReference type="GO" id="GO:0043531">
    <property type="term" value="F:ADP binding"/>
    <property type="evidence" value="ECO:0007669"/>
    <property type="project" value="InterPro"/>
</dbReference>
<name>A0A8B8MWR5_9MYRT</name>
<dbReference type="PANTHER" id="PTHR11017:SF570">
    <property type="entry name" value="DISEASE RESISTANCE PROTEIN (TIR-NBS CLASS)-RELATED"/>
    <property type="match status" value="1"/>
</dbReference>
<evidence type="ECO:0000256" key="2">
    <source>
        <dbReference type="ARBA" id="ARBA00022737"/>
    </source>
</evidence>
<dbReference type="Pfam" id="PF01582">
    <property type="entry name" value="TIR"/>
    <property type="match status" value="1"/>
</dbReference>
<dbReference type="KEGG" id="rarg:115728328"/>
<keyword evidence="1" id="KW-0433">Leucine-rich repeat</keyword>
<keyword evidence="5" id="KW-1133">Transmembrane helix</keyword>
<keyword evidence="5" id="KW-0472">Membrane</keyword>
<feature type="region of interest" description="Disordered" evidence="4">
    <location>
        <begin position="37"/>
        <end position="63"/>
    </location>
</feature>
<feature type="region of interest" description="Disordered" evidence="4">
    <location>
        <begin position="590"/>
        <end position="611"/>
    </location>
</feature>
<dbReference type="GO" id="GO:0051707">
    <property type="term" value="P:response to other organism"/>
    <property type="evidence" value="ECO:0007669"/>
    <property type="project" value="UniProtKB-ARBA"/>
</dbReference>
<dbReference type="InterPro" id="IPR036390">
    <property type="entry name" value="WH_DNA-bd_sf"/>
</dbReference>
<dbReference type="GO" id="GO:0006952">
    <property type="term" value="P:defense response"/>
    <property type="evidence" value="ECO:0007669"/>
    <property type="project" value="UniProtKB-KW"/>
</dbReference>